<dbReference type="GO" id="GO:0003684">
    <property type="term" value="F:damaged DNA binding"/>
    <property type="evidence" value="ECO:0007669"/>
    <property type="project" value="InterPro"/>
</dbReference>
<feature type="non-terminal residue" evidence="2">
    <location>
        <position position="1"/>
    </location>
</feature>
<dbReference type="GO" id="GO:0006281">
    <property type="term" value="P:DNA repair"/>
    <property type="evidence" value="ECO:0007669"/>
    <property type="project" value="InterPro"/>
</dbReference>
<gene>
    <name evidence="2" type="ORF">GUH15_09625</name>
</gene>
<dbReference type="InterPro" id="IPR036775">
    <property type="entry name" value="DNA_pol_Y-fam_lit_finger_sf"/>
</dbReference>
<dbReference type="AlphaFoldDB" id="A0A8I0GXS0"/>
<name>A0A8I0GXS0_XANCI</name>
<feature type="domain" description="DNA polymerase Y-family little finger" evidence="1">
    <location>
        <begin position="1"/>
        <end position="50"/>
    </location>
</feature>
<proteinExistence type="predicted"/>
<dbReference type="SUPFAM" id="SSF100879">
    <property type="entry name" value="Lesion bypass DNA polymerase (Y-family), little finger domain"/>
    <property type="match status" value="1"/>
</dbReference>
<organism evidence="2 3">
    <name type="scientific">Xanthomonas citri pv. citri</name>
    <dbReference type="NCBI Taxonomy" id="611301"/>
    <lineage>
        <taxon>Bacteria</taxon>
        <taxon>Pseudomonadati</taxon>
        <taxon>Pseudomonadota</taxon>
        <taxon>Gammaproteobacteria</taxon>
        <taxon>Lysobacterales</taxon>
        <taxon>Lysobacteraceae</taxon>
        <taxon>Xanthomonas</taxon>
    </lineage>
</organism>
<evidence type="ECO:0000259" key="1">
    <source>
        <dbReference type="Pfam" id="PF11799"/>
    </source>
</evidence>
<evidence type="ECO:0000313" key="2">
    <source>
        <dbReference type="EMBL" id="MBD4336304.1"/>
    </source>
</evidence>
<sequence>RSSDFKNRSHPHRLPDATDITKEVYKVSKALLAEVWKGRLPFRLIGISLT</sequence>
<dbReference type="Proteomes" id="UP000653002">
    <property type="component" value="Unassembled WGS sequence"/>
</dbReference>
<dbReference type="Pfam" id="PF11799">
    <property type="entry name" value="IMS_C"/>
    <property type="match status" value="1"/>
</dbReference>
<protein>
    <submittedName>
        <fullName evidence="2">DNA polymerase IV</fullName>
    </submittedName>
</protein>
<evidence type="ECO:0000313" key="3">
    <source>
        <dbReference type="Proteomes" id="UP000653002"/>
    </source>
</evidence>
<dbReference type="EMBL" id="JAABFR010000683">
    <property type="protein sequence ID" value="MBD4336304.1"/>
    <property type="molecule type" value="Genomic_DNA"/>
</dbReference>
<reference evidence="2" key="1">
    <citation type="submission" date="2020-01" db="EMBL/GenBank/DDBJ databases">
        <authorList>
            <person name="Richard D."/>
        </authorList>
    </citation>
    <scope>NUCLEOTIDE SEQUENCE</scope>
    <source>
        <strain evidence="2">JP541</strain>
    </source>
</reference>
<dbReference type="Gene3D" id="3.30.1490.100">
    <property type="entry name" value="DNA polymerase, Y-family, little finger domain"/>
    <property type="match status" value="1"/>
</dbReference>
<dbReference type="InterPro" id="IPR017961">
    <property type="entry name" value="DNA_pol_Y-fam_little_finger"/>
</dbReference>
<comment type="caution">
    <text evidence="2">The sequence shown here is derived from an EMBL/GenBank/DDBJ whole genome shotgun (WGS) entry which is preliminary data.</text>
</comment>
<accession>A0A8I0GXS0</accession>